<sequence length="79" mass="9008">MVPYSTDINVSQLIEEEFKQTIPIIHKESEYDYRIIQFTRSGVARVLGRVSTQEQARKLVNCMLLVQMKSHPVGGNQTG</sequence>
<keyword evidence="2" id="KW-1185">Reference proteome</keyword>
<dbReference type="STRING" id="112248.SAMN05444392_11648"/>
<name>A0A1M5AWX3_9BACL</name>
<dbReference type="Proteomes" id="UP000184476">
    <property type="component" value="Unassembled WGS sequence"/>
</dbReference>
<proteinExistence type="predicted"/>
<protein>
    <submittedName>
        <fullName evidence="1">Uncharacterized protein</fullName>
    </submittedName>
</protein>
<evidence type="ECO:0000313" key="1">
    <source>
        <dbReference type="EMBL" id="SHF34703.1"/>
    </source>
</evidence>
<dbReference type="EMBL" id="FQVL01000016">
    <property type="protein sequence ID" value="SHF34703.1"/>
    <property type="molecule type" value="Genomic_DNA"/>
</dbReference>
<accession>A0A1M5AWX3</accession>
<dbReference type="RefSeq" id="WP_073157699.1">
    <property type="nucleotide sequence ID" value="NZ_FQVL01000016.1"/>
</dbReference>
<organism evidence="1 2">
    <name type="scientific">Seinonella peptonophila</name>
    <dbReference type="NCBI Taxonomy" id="112248"/>
    <lineage>
        <taxon>Bacteria</taxon>
        <taxon>Bacillati</taxon>
        <taxon>Bacillota</taxon>
        <taxon>Bacilli</taxon>
        <taxon>Bacillales</taxon>
        <taxon>Thermoactinomycetaceae</taxon>
        <taxon>Seinonella</taxon>
    </lineage>
</organism>
<gene>
    <name evidence="1" type="ORF">SAMN05444392_11648</name>
</gene>
<dbReference type="AlphaFoldDB" id="A0A1M5AWX3"/>
<reference evidence="1 2" key="1">
    <citation type="submission" date="2016-11" db="EMBL/GenBank/DDBJ databases">
        <authorList>
            <person name="Jaros S."/>
            <person name="Januszkiewicz K."/>
            <person name="Wedrychowicz H."/>
        </authorList>
    </citation>
    <scope>NUCLEOTIDE SEQUENCE [LARGE SCALE GENOMIC DNA]</scope>
    <source>
        <strain evidence="1 2">DSM 44666</strain>
    </source>
</reference>
<evidence type="ECO:0000313" key="2">
    <source>
        <dbReference type="Proteomes" id="UP000184476"/>
    </source>
</evidence>